<comment type="similarity">
    <text evidence="1">Belongs to the bacterial ribosomal protein bS6 family.</text>
</comment>
<dbReference type="Pfam" id="PF01250">
    <property type="entry name" value="Ribosomal_S6"/>
    <property type="match status" value="1"/>
</dbReference>
<sequence>MPLYDVICLFKAAAARKDVVEIMASVGRRVYARNGVVTNVTSYGVQPLGYQIKRQGTRFDEAQLMQMTFMAPTAMVKELHVLQQDDRLLRHSVLKHKPFWKEEVIDNQLWSYLVNKSSDAWDEAREEEMVPASTSEATEDFEGFEDFDPDYDPELEFAADELDETDLESEEPEASGESNDTVRHAYNAEDPSGETHASASDDDKQGAYEALLKWRMDFRNRQRRRTRTAVDEDDEDGKDA</sequence>
<dbReference type="Gene3D" id="3.30.70.60">
    <property type="match status" value="1"/>
</dbReference>
<dbReference type="InterPro" id="IPR000529">
    <property type="entry name" value="Ribosomal_bS6"/>
</dbReference>
<dbReference type="PANTHER" id="PTHR21011:SF1">
    <property type="entry name" value="SMALL RIBOSOMAL SUBUNIT PROTEIN BS6M"/>
    <property type="match status" value="1"/>
</dbReference>
<dbReference type="GO" id="GO:0003735">
    <property type="term" value="F:structural constituent of ribosome"/>
    <property type="evidence" value="ECO:0007669"/>
    <property type="project" value="InterPro"/>
</dbReference>
<dbReference type="STRING" id="105231.A0A1Y1HI50"/>
<proteinExistence type="inferred from homology"/>
<organism evidence="3 4">
    <name type="scientific">Klebsormidium nitens</name>
    <name type="common">Green alga</name>
    <name type="synonym">Ulothrix nitens</name>
    <dbReference type="NCBI Taxonomy" id="105231"/>
    <lineage>
        <taxon>Eukaryota</taxon>
        <taxon>Viridiplantae</taxon>
        <taxon>Streptophyta</taxon>
        <taxon>Klebsormidiophyceae</taxon>
        <taxon>Klebsormidiales</taxon>
        <taxon>Klebsormidiaceae</taxon>
        <taxon>Klebsormidium</taxon>
    </lineage>
</organism>
<feature type="region of interest" description="Disordered" evidence="2">
    <location>
        <begin position="123"/>
        <end position="204"/>
    </location>
</feature>
<dbReference type="Proteomes" id="UP000054558">
    <property type="component" value="Unassembled WGS sequence"/>
</dbReference>
<reference evidence="3 4" key="1">
    <citation type="journal article" date="2014" name="Nat. Commun.">
        <title>Klebsormidium flaccidum genome reveals primary factors for plant terrestrial adaptation.</title>
        <authorList>
            <person name="Hori K."/>
            <person name="Maruyama F."/>
            <person name="Fujisawa T."/>
            <person name="Togashi T."/>
            <person name="Yamamoto N."/>
            <person name="Seo M."/>
            <person name="Sato S."/>
            <person name="Yamada T."/>
            <person name="Mori H."/>
            <person name="Tajima N."/>
            <person name="Moriyama T."/>
            <person name="Ikeuchi M."/>
            <person name="Watanabe M."/>
            <person name="Wada H."/>
            <person name="Kobayashi K."/>
            <person name="Saito M."/>
            <person name="Masuda T."/>
            <person name="Sasaki-Sekimoto Y."/>
            <person name="Mashiguchi K."/>
            <person name="Awai K."/>
            <person name="Shimojima M."/>
            <person name="Masuda S."/>
            <person name="Iwai M."/>
            <person name="Nobusawa T."/>
            <person name="Narise T."/>
            <person name="Kondo S."/>
            <person name="Saito H."/>
            <person name="Sato R."/>
            <person name="Murakawa M."/>
            <person name="Ihara Y."/>
            <person name="Oshima-Yamada Y."/>
            <person name="Ohtaka K."/>
            <person name="Satoh M."/>
            <person name="Sonobe K."/>
            <person name="Ishii M."/>
            <person name="Ohtani R."/>
            <person name="Kanamori-Sato M."/>
            <person name="Honoki R."/>
            <person name="Miyazaki D."/>
            <person name="Mochizuki H."/>
            <person name="Umetsu J."/>
            <person name="Higashi K."/>
            <person name="Shibata D."/>
            <person name="Kamiya Y."/>
            <person name="Sato N."/>
            <person name="Nakamura Y."/>
            <person name="Tabata S."/>
            <person name="Ida S."/>
            <person name="Kurokawa K."/>
            <person name="Ohta H."/>
        </authorList>
    </citation>
    <scope>NUCLEOTIDE SEQUENCE [LARGE SCALE GENOMIC DNA]</scope>
    <source>
        <strain evidence="3 4">NIES-2285</strain>
    </source>
</reference>
<dbReference type="AlphaFoldDB" id="A0A1Y1HI50"/>
<name>A0A1Y1HI50_KLENI</name>
<protein>
    <submittedName>
        <fullName evidence="3">Ribosomal protein S6 family protein</fullName>
    </submittedName>
</protein>
<evidence type="ECO:0000313" key="3">
    <source>
        <dbReference type="EMBL" id="GAQ78145.1"/>
    </source>
</evidence>
<dbReference type="OrthoDB" id="10259681at2759"/>
<keyword evidence="3" id="KW-0687">Ribonucleoprotein</keyword>
<dbReference type="GO" id="GO:0006412">
    <property type="term" value="P:translation"/>
    <property type="evidence" value="ECO:0007669"/>
    <property type="project" value="InterPro"/>
</dbReference>
<gene>
    <name evidence="3" type="ORF">KFL_000080510</name>
</gene>
<dbReference type="SUPFAM" id="SSF54995">
    <property type="entry name" value="Ribosomal protein S6"/>
    <property type="match status" value="1"/>
</dbReference>
<evidence type="ECO:0000313" key="4">
    <source>
        <dbReference type="Proteomes" id="UP000054558"/>
    </source>
</evidence>
<dbReference type="GO" id="GO:0005840">
    <property type="term" value="C:ribosome"/>
    <property type="evidence" value="ECO:0007669"/>
    <property type="project" value="UniProtKB-KW"/>
</dbReference>
<evidence type="ECO:0000256" key="1">
    <source>
        <dbReference type="ARBA" id="ARBA00009512"/>
    </source>
</evidence>
<evidence type="ECO:0000256" key="2">
    <source>
        <dbReference type="SAM" id="MobiDB-lite"/>
    </source>
</evidence>
<dbReference type="PANTHER" id="PTHR21011">
    <property type="entry name" value="MITOCHONDRIAL 28S RIBOSOMAL PROTEIN S6"/>
    <property type="match status" value="1"/>
</dbReference>
<dbReference type="InterPro" id="IPR035980">
    <property type="entry name" value="Ribosomal_bS6_sf"/>
</dbReference>
<feature type="compositionally biased region" description="Acidic residues" evidence="2">
    <location>
        <begin position="137"/>
        <end position="174"/>
    </location>
</feature>
<accession>A0A1Y1HI50</accession>
<keyword evidence="3" id="KW-0689">Ribosomal protein</keyword>
<keyword evidence="4" id="KW-1185">Reference proteome</keyword>
<dbReference type="CDD" id="cd15465">
    <property type="entry name" value="bS6_mito"/>
    <property type="match status" value="1"/>
</dbReference>
<dbReference type="InterPro" id="IPR014717">
    <property type="entry name" value="Transl_elong_EF1B/ribsomal_bS6"/>
</dbReference>
<dbReference type="GO" id="GO:0005737">
    <property type="term" value="C:cytoplasm"/>
    <property type="evidence" value="ECO:0007669"/>
    <property type="project" value="UniProtKB-ARBA"/>
</dbReference>
<dbReference type="GO" id="GO:0019843">
    <property type="term" value="F:rRNA binding"/>
    <property type="evidence" value="ECO:0007669"/>
    <property type="project" value="InterPro"/>
</dbReference>
<dbReference type="EMBL" id="DF236957">
    <property type="protein sequence ID" value="GAQ78145.1"/>
    <property type="molecule type" value="Genomic_DNA"/>
</dbReference>